<proteinExistence type="inferred from homology"/>
<keyword evidence="9" id="KW-1185">Reference proteome</keyword>
<dbReference type="Gene3D" id="1.25.40.10">
    <property type="entry name" value="Tetratricopeptide repeat domain"/>
    <property type="match status" value="1"/>
</dbReference>
<sequence>MSGNFDREARAHLVEAEKKANHRGWFGGNRLEEASELYGKAANAFKLSKKWKEAGDAFMSQAGVLNRMNERDEAASSYMNAAKCFKKNSPQDAVSALQQAVEILTERGRFQAAANHQKQIAEIYETELADFEKAMHAYEIAAEWFHGEDSNAQANACLLKVGTFAAQIEQYEKAIEKFEQVAANSMDNNLTRFSLREYFLKAGLCCLCTSDYVRTRQALERYKNMDASFEQTREYNFLKALLDSAEEQDKEAFVDAMSAWNRMTTLDSWKVSLLTKVKEKAFADEIDFT</sequence>
<dbReference type="GO" id="GO:0005774">
    <property type="term" value="C:vacuolar membrane"/>
    <property type="evidence" value="ECO:0007669"/>
    <property type="project" value="TreeGrafter"/>
</dbReference>
<comment type="similarity">
    <text evidence="2 7">Belongs to the SNAP family.</text>
</comment>
<evidence type="ECO:0000256" key="5">
    <source>
        <dbReference type="ARBA" id="ARBA00022927"/>
    </source>
</evidence>
<dbReference type="SUPFAM" id="SSF48452">
    <property type="entry name" value="TPR-like"/>
    <property type="match status" value="1"/>
</dbReference>
<evidence type="ECO:0000256" key="2">
    <source>
        <dbReference type="ARBA" id="ARBA00010050"/>
    </source>
</evidence>
<evidence type="ECO:0000256" key="6">
    <source>
        <dbReference type="ARBA" id="ARBA00023136"/>
    </source>
</evidence>
<dbReference type="AlphaFoldDB" id="A0AAD5TMH7"/>
<dbReference type="PANTHER" id="PTHR13768:SF8">
    <property type="entry name" value="ALPHA-SOLUBLE NSF ATTACHMENT PROTEIN"/>
    <property type="match status" value="1"/>
</dbReference>
<reference evidence="8" key="1">
    <citation type="submission" date="2020-05" db="EMBL/GenBank/DDBJ databases">
        <title>Phylogenomic resolution of chytrid fungi.</title>
        <authorList>
            <person name="Stajich J.E."/>
            <person name="Amses K."/>
            <person name="Simmons R."/>
            <person name="Seto K."/>
            <person name="Myers J."/>
            <person name="Bonds A."/>
            <person name="Quandt C.A."/>
            <person name="Barry K."/>
            <person name="Liu P."/>
            <person name="Grigoriev I."/>
            <person name="Longcore J.E."/>
            <person name="James T.Y."/>
        </authorList>
    </citation>
    <scope>NUCLEOTIDE SEQUENCE</scope>
    <source>
        <strain evidence="8">JEL0379</strain>
    </source>
</reference>
<dbReference type="CDD" id="cd15832">
    <property type="entry name" value="SNAP"/>
    <property type="match status" value="1"/>
</dbReference>
<evidence type="ECO:0000256" key="4">
    <source>
        <dbReference type="ARBA" id="ARBA00022892"/>
    </source>
</evidence>
<keyword evidence="3 7" id="KW-0813">Transport</keyword>
<dbReference type="GO" id="GO:0019905">
    <property type="term" value="F:syntaxin binding"/>
    <property type="evidence" value="ECO:0007669"/>
    <property type="project" value="TreeGrafter"/>
</dbReference>
<evidence type="ECO:0000313" key="8">
    <source>
        <dbReference type="EMBL" id="KAJ3179604.1"/>
    </source>
</evidence>
<keyword evidence="6 7" id="KW-0472">Membrane</keyword>
<dbReference type="PRINTS" id="PR00448">
    <property type="entry name" value="NSFATTACHMNT"/>
</dbReference>
<evidence type="ECO:0000256" key="1">
    <source>
        <dbReference type="ARBA" id="ARBA00004170"/>
    </source>
</evidence>
<keyword evidence="4 7" id="KW-0931">ER-Golgi transport</keyword>
<dbReference type="GO" id="GO:0035494">
    <property type="term" value="P:SNARE complex disassembly"/>
    <property type="evidence" value="ECO:0007669"/>
    <property type="project" value="TreeGrafter"/>
</dbReference>
<dbReference type="GO" id="GO:0031201">
    <property type="term" value="C:SNARE complex"/>
    <property type="evidence" value="ECO:0007669"/>
    <property type="project" value="TreeGrafter"/>
</dbReference>
<dbReference type="PANTHER" id="PTHR13768">
    <property type="entry name" value="SOLUBLE NSF ATTACHMENT PROTEIN SNAP"/>
    <property type="match status" value="1"/>
</dbReference>
<dbReference type="InterPro" id="IPR000744">
    <property type="entry name" value="NSF_attach"/>
</dbReference>
<dbReference type="EMBL" id="JADGJQ010000020">
    <property type="protein sequence ID" value="KAJ3179604.1"/>
    <property type="molecule type" value="Genomic_DNA"/>
</dbReference>
<evidence type="ECO:0008006" key="10">
    <source>
        <dbReference type="Google" id="ProtNLM"/>
    </source>
</evidence>
<dbReference type="FunFam" id="1.25.40.10:FF:000049">
    <property type="entry name" value="Alpha-soluble NSF attachment protein-like"/>
    <property type="match status" value="1"/>
</dbReference>
<dbReference type="InterPro" id="IPR011990">
    <property type="entry name" value="TPR-like_helical_dom_sf"/>
</dbReference>
<accession>A0AAD5TMH7</accession>
<protein>
    <recommendedName>
        <fullName evidence="10">Alpha-soluble NSF attachment protein</fullName>
    </recommendedName>
</protein>
<comment type="function">
    <text evidence="7">Required for vesicular transport between the endoplasmic reticulum and the Golgi apparatus.</text>
</comment>
<name>A0AAD5TMH7_9FUNG</name>
<dbReference type="GO" id="GO:0005483">
    <property type="term" value="F:soluble NSF attachment protein activity"/>
    <property type="evidence" value="ECO:0007669"/>
    <property type="project" value="UniProtKB-ARBA"/>
</dbReference>
<comment type="subcellular location">
    <subcellularLocation>
        <location evidence="1 7">Membrane</location>
        <topology evidence="1 7">Peripheral membrane protein</topology>
    </subcellularLocation>
</comment>
<dbReference type="Proteomes" id="UP001212152">
    <property type="component" value="Unassembled WGS sequence"/>
</dbReference>
<comment type="caution">
    <text evidence="8">The sequence shown here is derived from an EMBL/GenBank/DDBJ whole genome shotgun (WGS) entry which is preliminary data.</text>
</comment>
<dbReference type="GO" id="GO:0006886">
    <property type="term" value="P:intracellular protein transport"/>
    <property type="evidence" value="ECO:0007669"/>
    <property type="project" value="UniProtKB-UniRule"/>
</dbReference>
<evidence type="ECO:0000313" key="9">
    <source>
        <dbReference type="Proteomes" id="UP001212152"/>
    </source>
</evidence>
<gene>
    <name evidence="8" type="ORF">HDU87_002810</name>
</gene>
<organism evidence="8 9">
    <name type="scientific">Geranomyces variabilis</name>
    <dbReference type="NCBI Taxonomy" id="109894"/>
    <lineage>
        <taxon>Eukaryota</taxon>
        <taxon>Fungi</taxon>
        <taxon>Fungi incertae sedis</taxon>
        <taxon>Chytridiomycota</taxon>
        <taxon>Chytridiomycota incertae sedis</taxon>
        <taxon>Chytridiomycetes</taxon>
        <taxon>Spizellomycetales</taxon>
        <taxon>Powellomycetaceae</taxon>
        <taxon>Geranomyces</taxon>
    </lineage>
</organism>
<dbReference type="Pfam" id="PF14938">
    <property type="entry name" value="SNAP"/>
    <property type="match status" value="1"/>
</dbReference>
<evidence type="ECO:0000256" key="3">
    <source>
        <dbReference type="ARBA" id="ARBA00022448"/>
    </source>
</evidence>
<evidence type="ECO:0000256" key="7">
    <source>
        <dbReference type="RuleBase" id="RU367013"/>
    </source>
</evidence>
<keyword evidence="5 7" id="KW-0653">Protein transport</keyword>